<dbReference type="PANTHER" id="PTHR23033">
    <property type="entry name" value="BETA1,3-GALACTOSYLTRANSFERASE"/>
    <property type="match status" value="1"/>
</dbReference>
<evidence type="ECO:0000256" key="3">
    <source>
        <dbReference type="ARBA" id="ARBA00022692"/>
    </source>
</evidence>
<keyword evidence="4" id="KW-0735">Signal-anchor</keyword>
<evidence type="ECO:0000313" key="7">
    <source>
        <dbReference type="EMBL" id="OEU07014.1"/>
    </source>
</evidence>
<dbReference type="OrthoDB" id="414175at2759"/>
<comment type="subcellular location">
    <subcellularLocation>
        <location evidence="1">Membrane</location>
        <topology evidence="1">Single-pass type II membrane protein</topology>
    </subcellularLocation>
</comment>
<keyword evidence="5" id="KW-1133">Transmembrane helix</keyword>
<keyword evidence="3" id="KW-0812">Transmembrane</keyword>
<protein>
    <recommendedName>
        <fullName evidence="9">Hexosyltransferase</fullName>
    </recommendedName>
</protein>
<dbReference type="KEGG" id="fcy:FRACYDRAFT_151528"/>
<dbReference type="GO" id="GO:0016020">
    <property type="term" value="C:membrane"/>
    <property type="evidence" value="ECO:0007669"/>
    <property type="project" value="UniProtKB-SubCell"/>
</dbReference>
<dbReference type="InParanoid" id="A0A1E7EMA1"/>
<dbReference type="EMBL" id="KV784394">
    <property type="protein sequence ID" value="OEU07014.1"/>
    <property type="molecule type" value="Genomic_DNA"/>
</dbReference>
<gene>
    <name evidence="7" type="ORF">FRACYDRAFT_151528</name>
</gene>
<sequence>KKRSKILCMVYTAHFPNDQHKNLKAQAHTWGRRCDGFIAASNLTDHSLGAIDLPHLGLEEYGNMWQKIRTMWAYVFHNYVDDYDWVHIAGDDVYIAVDNLRAYNKGSEANTDHLRPRPLILGTPYPFRNIVFPAGGPGYTLNRAAVKFFGEKVLTNFLPISRDSREDLFMGSGFAGEGVFLTDTRDDVNATRYGPSAEG</sequence>
<reference evidence="7 8" key="1">
    <citation type="submission" date="2016-09" db="EMBL/GenBank/DDBJ databases">
        <title>Extensive genetic diversity and differential bi-allelic expression allows diatom success in the polar Southern Ocean.</title>
        <authorList>
            <consortium name="DOE Joint Genome Institute"/>
            <person name="Mock T."/>
            <person name="Otillar R.P."/>
            <person name="Strauss J."/>
            <person name="Dupont C."/>
            <person name="Frickenhaus S."/>
            <person name="Maumus F."/>
            <person name="Mcmullan M."/>
            <person name="Sanges R."/>
            <person name="Schmutz J."/>
            <person name="Toseland A."/>
            <person name="Valas R."/>
            <person name="Veluchamy A."/>
            <person name="Ward B.J."/>
            <person name="Allen A."/>
            <person name="Barry K."/>
            <person name="Falciatore A."/>
            <person name="Ferrante M."/>
            <person name="Fortunato A.E."/>
            <person name="Gloeckner G."/>
            <person name="Gruber A."/>
            <person name="Hipkin R."/>
            <person name="Janech M."/>
            <person name="Kroth P."/>
            <person name="Leese F."/>
            <person name="Lindquist E."/>
            <person name="Lyon B.R."/>
            <person name="Martin J."/>
            <person name="Mayer C."/>
            <person name="Parker M."/>
            <person name="Quesneville H."/>
            <person name="Raymond J."/>
            <person name="Uhlig C."/>
            <person name="Valentin K.U."/>
            <person name="Worden A.Z."/>
            <person name="Armbrust E.V."/>
            <person name="Bowler C."/>
            <person name="Green B."/>
            <person name="Moulton V."/>
            <person name="Van Oosterhout C."/>
            <person name="Grigoriev I."/>
        </authorList>
    </citation>
    <scope>NUCLEOTIDE SEQUENCE [LARGE SCALE GENOMIC DNA]</scope>
    <source>
        <strain evidence="7 8">CCMP1102</strain>
    </source>
</reference>
<evidence type="ECO:0000256" key="4">
    <source>
        <dbReference type="ARBA" id="ARBA00022968"/>
    </source>
</evidence>
<keyword evidence="6" id="KW-0472">Membrane</keyword>
<comment type="similarity">
    <text evidence="2">Belongs to the glycosyltransferase 31 family. Beta3-Gal-T subfamily.</text>
</comment>
<evidence type="ECO:0000313" key="8">
    <source>
        <dbReference type="Proteomes" id="UP000095751"/>
    </source>
</evidence>
<evidence type="ECO:0000256" key="5">
    <source>
        <dbReference type="ARBA" id="ARBA00022989"/>
    </source>
</evidence>
<name>A0A1E7EMA1_9STRA</name>
<evidence type="ECO:0000256" key="1">
    <source>
        <dbReference type="ARBA" id="ARBA00004606"/>
    </source>
</evidence>
<dbReference type="PANTHER" id="PTHR23033:SF14">
    <property type="entry name" value="GLYCOPROTEIN-N-ACETYLGALACTOSAMINE 3-BETA-GALACTOSYLTRANSFERASE 1-RELATED"/>
    <property type="match status" value="1"/>
</dbReference>
<dbReference type="Proteomes" id="UP000095751">
    <property type="component" value="Unassembled WGS sequence"/>
</dbReference>
<organism evidence="7 8">
    <name type="scientific">Fragilariopsis cylindrus CCMP1102</name>
    <dbReference type="NCBI Taxonomy" id="635003"/>
    <lineage>
        <taxon>Eukaryota</taxon>
        <taxon>Sar</taxon>
        <taxon>Stramenopiles</taxon>
        <taxon>Ochrophyta</taxon>
        <taxon>Bacillariophyta</taxon>
        <taxon>Bacillariophyceae</taxon>
        <taxon>Bacillariophycidae</taxon>
        <taxon>Bacillariales</taxon>
        <taxon>Bacillariaceae</taxon>
        <taxon>Fragilariopsis</taxon>
    </lineage>
</organism>
<proteinExistence type="inferred from homology"/>
<evidence type="ECO:0008006" key="9">
    <source>
        <dbReference type="Google" id="ProtNLM"/>
    </source>
</evidence>
<accession>A0A1E7EMA1</accession>
<keyword evidence="8" id="KW-1185">Reference proteome</keyword>
<feature type="non-terminal residue" evidence="7">
    <location>
        <position position="1"/>
    </location>
</feature>
<dbReference type="AlphaFoldDB" id="A0A1E7EMA1"/>
<dbReference type="Gene3D" id="3.90.550.50">
    <property type="match status" value="1"/>
</dbReference>
<dbReference type="InterPro" id="IPR026050">
    <property type="entry name" value="C1GALT1/C1GALT1_chp1"/>
</dbReference>
<feature type="non-terminal residue" evidence="7">
    <location>
        <position position="199"/>
    </location>
</feature>
<dbReference type="GO" id="GO:0016263">
    <property type="term" value="F:glycoprotein-N-acetylgalactosamine 3-beta-galactosyltransferase activity"/>
    <property type="evidence" value="ECO:0007669"/>
    <property type="project" value="TreeGrafter"/>
</dbReference>
<evidence type="ECO:0000256" key="2">
    <source>
        <dbReference type="ARBA" id="ARBA00006462"/>
    </source>
</evidence>
<evidence type="ECO:0000256" key="6">
    <source>
        <dbReference type="ARBA" id="ARBA00023136"/>
    </source>
</evidence>